<comment type="caution">
    <text evidence="1">The sequence shown here is derived from an EMBL/GenBank/DDBJ whole genome shotgun (WGS) entry which is preliminary data.</text>
</comment>
<dbReference type="Proteomes" id="UP001054945">
    <property type="component" value="Unassembled WGS sequence"/>
</dbReference>
<sequence length="175" mass="19874">MAFALDSYGSFVAALYRAYLLPKGHLPTSSYPFKMPMGRGFTKLDIEAYIRNTTKLANPLPFHPPAECLASLVVGSKIRFRSFGPFIRNERALFRDCSRFYRCFVLDPDPMAVHYPCFGKEVPRMSNGGPFSSILTCAFSPPRVSSGTTINLNWEAWLNVFWKTKLLRQPCLVYL</sequence>
<gene>
    <name evidence="1" type="ORF">CEXT_570461</name>
</gene>
<organism evidence="1 2">
    <name type="scientific">Caerostris extrusa</name>
    <name type="common">Bark spider</name>
    <name type="synonym">Caerostris bankana</name>
    <dbReference type="NCBI Taxonomy" id="172846"/>
    <lineage>
        <taxon>Eukaryota</taxon>
        <taxon>Metazoa</taxon>
        <taxon>Ecdysozoa</taxon>
        <taxon>Arthropoda</taxon>
        <taxon>Chelicerata</taxon>
        <taxon>Arachnida</taxon>
        <taxon>Araneae</taxon>
        <taxon>Araneomorphae</taxon>
        <taxon>Entelegynae</taxon>
        <taxon>Araneoidea</taxon>
        <taxon>Araneidae</taxon>
        <taxon>Caerostris</taxon>
    </lineage>
</organism>
<protein>
    <submittedName>
        <fullName evidence="1">Uncharacterized protein</fullName>
    </submittedName>
</protein>
<name>A0AAV4MBS9_CAEEX</name>
<dbReference type="EMBL" id="BPLR01019620">
    <property type="protein sequence ID" value="GIX69803.1"/>
    <property type="molecule type" value="Genomic_DNA"/>
</dbReference>
<accession>A0AAV4MBS9</accession>
<dbReference type="AlphaFoldDB" id="A0AAV4MBS9"/>
<reference evidence="1 2" key="1">
    <citation type="submission" date="2021-06" db="EMBL/GenBank/DDBJ databases">
        <title>Caerostris extrusa draft genome.</title>
        <authorList>
            <person name="Kono N."/>
            <person name="Arakawa K."/>
        </authorList>
    </citation>
    <scope>NUCLEOTIDE SEQUENCE [LARGE SCALE GENOMIC DNA]</scope>
</reference>
<evidence type="ECO:0000313" key="2">
    <source>
        <dbReference type="Proteomes" id="UP001054945"/>
    </source>
</evidence>
<keyword evidence="2" id="KW-1185">Reference proteome</keyword>
<proteinExistence type="predicted"/>
<evidence type="ECO:0000313" key="1">
    <source>
        <dbReference type="EMBL" id="GIX69803.1"/>
    </source>
</evidence>